<feature type="region of interest" description="Disordered" evidence="1">
    <location>
        <begin position="1"/>
        <end position="116"/>
    </location>
</feature>
<gene>
    <name evidence="3" type="ORF">VNI00_016237</name>
    <name evidence="2" type="ORF">VNI00_018278</name>
</gene>
<name>A0AAW0AZH7_9AGAR</name>
<evidence type="ECO:0000313" key="4">
    <source>
        <dbReference type="Proteomes" id="UP001383192"/>
    </source>
</evidence>
<sequence length="694" mass="78689">MEGQKKTFRRPKGSTQLMEDVERGMQKTTTTQATSSKPPQSQHRERTADRSSWGHGPANRTSQSQSYAEALRNGKTEHPPMASASGRESGPHMPSLPQSQNNKSTCLPPPSTSCDPRPNVLLHMPTEAMVESTPINAIHEVAESQSKHEHVEDLKLQDKSNTDLINVSRQLRWPWRESYRIGYGVDISTGDSTATCALTSFNTVSTKQRPKDVEFSQSIFIVEIGEQFQDGIGLQLVFGTTEITAGNLPMEVKIKIQSMISSTISGRMCFIHFKATAEYEPEYVSKDIGLEKSVQDLTYQEFREQYGDFYIAGFKLSASCEGFLLCQMSEEINTDHLLQMEASAHLSSLLMGEFGYAESKTHTEKSTRLHQLIRTKGCSKLAFASSPGKSDDPKAALETLLQNAVGEKEFAYLYHYSTLDPTIPRLIERVYTRLFDKLEKIKEHCKVLQDFLTHPASNRTKVEHAEIKNALNLYRSDQQKLAHPSTIKEWYIASSEMEAHLLKLKDRKLDLEIRYHLMLSMKNMRSDVKFLRPTGASRTSRWECGKSERDLLVGGENKLESGSREVTFGSGQKVLYARWTATNVAPRRGPKQFVEFRTRRKEEHSSKTTPVGNQEKLVFEWVGNPVYVLGWTLSVDRICRESDIKVSEENNCILSDYLSIHIDKSKVAQWTCQVFFVPQDTHTFLEFQVPRCGE</sequence>
<evidence type="ECO:0000313" key="2">
    <source>
        <dbReference type="EMBL" id="KAK7018751.1"/>
    </source>
</evidence>
<organism evidence="2 4">
    <name type="scientific">Paramarasmius palmivorus</name>
    <dbReference type="NCBI Taxonomy" id="297713"/>
    <lineage>
        <taxon>Eukaryota</taxon>
        <taxon>Fungi</taxon>
        <taxon>Dikarya</taxon>
        <taxon>Basidiomycota</taxon>
        <taxon>Agaricomycotina</taxon>
        <taxon>Agaricomycetes</taxon>
        <taxon>Agaricomycetidae</taxon>
        <taxon>Agaricales</taxon>
        <taxon>Marasmiineae</taxon>
        <taxon>Marasmiaceae</taxon>
        <taxon>Paramarasmius</taxon>
    </lineage>
</organism>
<feature type="compositionally biased region" description="Low complexity" evidence="1">
    <location>
        <begin position="26"/>
        <end position="41"/>
    </location>
</feature>
<dbReference type="Proteomes" id="UP001383192">
    <property type="component" value="Unassembled WGS sequence"/>
</dbReference>
<dbReference type="AlphaFoldDB" id="A0AAW0AZH7"/>
<proteinExistence type="predicted"/>
<dbReference type="EMBL" id="JAYKXP010000122">
    <property type="protein sequence ID" value="KAK7024491.1"/>
    <property type="molecule type" value="Genomic_DNA"/>
</dbReference>
<dbReference type="EMBL" id="JAYKXP010000221">
    <property type="protein sequence ID" value="KAK7018751.1"/>
    <property type="molecule type" value="Genomic_DNA"/>
</dbReference>
<comment type="caution">
    <text evidence="2">The sequence shown here is derived from an EMBL/GenBank/DDBJ whole genome shotgun (WGS) entry which is preliminary data.</text>
</comment>
<feature type="compositionally biased region" description="Basic residues" evidence="1">
    <location>
        <begin position="1"/>
        <end position="12"/>
    </location>
</feature>
<evidence type="ECO:0000256" key="1">
    <source>
        <dbReference type="SAM" id="MobiDB-lite"/>
    </source>
</evidence>
<evidence type="ECO:0000313" key="3">
    <source>
        <dbReference type="EMBL" id="KAK7024491.1"/>
    </source>
</evidence>
<accession>A0AAW0AZH7</accession>
<feature type="compositionally biased region" description="Polar residues" evidence="1">
    <location>
        <begin position="96"/>
        <end position="105"/>
    </location>
</feature>
<protein>
    <submittedName>
        <fullName evidence="2">Uncharacterized protein</fullName>
    </submittedName>
</protein>
<keyword evidence="4" id="KW-1185">Reference proteome</keyword>
<reference evidence="2 4" key="1">
    <citation type="submission" date="2024-01" db="EMBL/GenBank/DDBJ databases">
        <title>A draft genome for a cacao thread blight-causing isolate of Paramarasmius palmivorus.</title>
        <authorList>
            <person name="Baruah I.K."/>
            <person name="Bukari Y."/>
            <person name="Amoako-Attah I."/>
            <person name="Meinhardt L.W."/>
            <person name="Bailey B.A."/>
            <person name="Cohen S.P."/>
        </authorList>
    </citation>
    <scope>NUCLEOTIDE SEQUENCE [LARGE SCALE GENOMIC DNA]</scope>
    <source>
        <strain evidence="2 4">GH-12</strain>
    </source>
</reference>